<evidence type="ECO:0000313" key="2">
    <source>
        <dbReference type="Proteomes" id="UP001500713"/>
    </source>
</evidence>
<name>A0ABN1AZ36_9SPHN</name>
<dbReference type="EMBL" id="BAAAEM010000003">
    <property type="protein sequence ID" value="GAA0486921.1"/>
    <property type="molecule type" value="Genomic_DNA"/>
</dbReference>
<accession>A0ABN1AZ36</accession>
<evidence type="ECO:0000313" key="1">
    <source>
        <dbReference type="EMBL" id="GAA0486921.1"/>
    </source>
</evidence>
<gene>
    <name evidence="1" type="ORF">GCM10009096_32180</name>
</gene>
<keyword evidence="2" id="KW-1185">Reference proteome</keyword>
<protein>
    <submittedName>
        <fullName evidence="1">Uncharacterized protein</fullName>
    </submittedName>
</protein>
<organism evidence="1 2">
    <name type="scientific">Parasphingorhabdus litoris</name>
    <dbReference type="NCBI Taxonomy" id="394733"/>
    <lineage>
        <taxon>Bacteria</taxon>
        <taxon>Pseudomonadati</taxon>
        <taxon>Pseudomonadota</taxon>
        <taxon>Alphaproteobacteria</taxon>
        <taxon>Sphingomonadales</taxon>
        <taxon>Sphingomonadaceae</taxon>
        <taxon>Parasphingorhabdus</taxon>
    </lineage>
</organism>
<proteinExistence type="predicted"/>
<reference evidence="1 2" key="1">
    <citation type="journal article" date="2019" name="Int. J. Syst. Evol. Microbiol.">
        <title>The Global Catalogue of Microorganisms (GCM) 10K type strain sequencing project: providing services to taxonomists for standard genome sequencing and annotation.</title>
        <authorList>
            <consortium name="The Broad Institute Genomics Platform"/>
            <consortium name="The Broad Institute Genome Sequencing Center for Infectious Disease"/>
            <person name="Wu L."/>
            <person name="Ma J."/>
        </authorList>
    </citation>
    <scope>NUCLEOTIDE SEQUENCE [LARGE SCALE GENOMIC DNA]</scope>
    <source>
        <strain evidence="1 2">JCM 14162</strain>
    </source>
</reference>
<sequence>MRVAAVQPDFRTFAKLGIDIETRGAAWWIGGCGGHMVFYTYNQSFVMLNLFQHLAIVLFLSEILNQVQDDEF</sequence>
<dbReference type="Proteomes" id="UP001500713">
    <property type="component" value="Unassembled WGS sequence"/>
</dbReference>
<comment type="caution">
    <text evidence="1">The sequence shown here is derived from an EMBL/GenBank/DDBJ whole genome shotgun (WGS) entry which is preliminary data.</text>
</comment>